<gene>
    <name evidence="1" type="ORF">CR513_12394</name>
</gene>
<evidence type="ECO:0000313" key="2">
    <source>
        <dbReference type="Proteomes" id="UP000257109"/>
    </source>
</evidence>
<dbReference type="EMBL" id="QJKJ01002169">
    <property type="protein sequence ID" value="RDY03970.1"/>
    <property type="molecule type" value="Genomic_DNA"/>
</dbReference>
<comment type="caution">
    <text evidence="1">The sequence shown here is derived from an EMBL/GenBank/DDBJ whole genome shotgun (WGS) entry which is preliminary data.</text>
</comment>
<accession>A0A371HMG1</accession>
<organism evidence="1 2">
    <name type="scientific">Mucuna pruriens</name>
    <name type="common">Velvet bean</name>
    <name type="synonym">Dolichos pruriens</name>
    <dbReference type="NCBI Taxonomy" id="157652"/>
    <lineage>
        <taxon>Eukaryota</taxon>
        <taxon>Viridiplantae</taxon>
        <taxon>Streptophyta</taxon>
        <taxon>Embryophyta</taxon>
        <taxon>Tracheophyta</taxon>
        <taxon>Spermatophyta</taxon>
        <taxon>Magnoliopsida</taxon>
        <taxon>eudicotyledons</taxon>
        <taxon>Gunneridae</taxon>
        <taxon>Pentapetalae</taxon>
        <taxon>rosids</taxon>
        <taxon>fabids</taxon>
        <taxon>Fabales</taxon>
        <taxon>Fabaceae</taxon>
        <taxon>Papilionoideae</taxon>
        <taxon>50 kb inversion clade</taxon>
        <taxon>NPAAA clade</taxon>
        <taxon>indigoferoid/millettioid clade</taxon>
        <taxon>Phaseoleae</taxon>
        <taxon>Mucuna</taxon>
    </lineage>
</organism>
<dbReference type="AlphaFoldDB" id="A0A371HMG1"/>
<protein>
    <submittedName>
        <fullName evidence="1">Uncharacterized protein</fullName>
    </submittedName>
</protein>
<sequence>MIWHKTCHVEKDSRYKFVEAQGVIKEFHVPKNEDPTSEQHQLQWLYANTVCGNSLLTSYIKGTLGFGNNLSPFNIKTNDDMSGLSSGLCCTHNRPTSTHRMTSDATKKHYKITVLKFGNQRHFIFELIQLLSRLLGKPFHC</sequence>
<dbReference type="OrthoDB" id="10601804at2759"/>
<proteinExistence type="predicted"/>
<dbReference type="Proteomes" id="UP000257109">
    <property type="component" value="Unassembled WGS sequence"/>
</dbReference>
<feature type="non-terminal residue" evidence="1">
    <location>
        <position position="1"/>
    </location>
</feature>
<evidence type="ECO:0000313" key="1">
    <source>
        <dbReference type="EMBL" id="RDY03970.1"/>
    </source>
</evidence>
<reference evidence="1" key="1">
    <citation type="submission" date="2018-05" db="EMBL/GenBank/DDBJ databases">
        <title>Draft genome of Mucuna pruriens seed.</title>
        <authorList>
            <person name="Nnadi N.E."/>
            <person name="Vos R."/>
            <person name="Hasami M.H."/>
            <person name="Devisetty U.K."/>
            <person name="Aguiy J.C."/>
        </authorList>
    </citation>
    <scope>NUCLEOTIDE SEQUENCE [LARGE SCALE GENOMIC DNA]</scope>
    <source>
        <strain evidence="1">JCA_2017</strain>
    </source>
</reference>
<name>A0A371HMG1_MUCPR</name>
<keyword evidence="2" id="KW-1185">Reference proteome</keyword>